<name>F6CZV1_MARPP</name>
<dbReference type="STRING" id="491952.Mar181_0552"/>
<dbReference type="OrthoDB" id="6372173at2"/>
<keyword evidence="3 5" id="KW-0732">Signal</keyword>
<evidence type="ECO:0000256" key="1">
    <source>
        <dbReference type="ARBA" id="ARBA00011245"/>
    </source>
</evidence>
<evidence type="ECO:0000256" key="5">
    <source>
        <dbReference type="SAM" id="SignalP"/>
    </source>
</evidence>
<comment type="subunit">
    <text evidence="1">Monomer.</text>
</comment>
<dbReference type="Pfam" id="PF03548">
    <property type="entry name" value="LolA"/>
    <property type="match status" value="1"/>
</dbReference>
<dbReference type="AlphaFoldDB" id="F6CZV1"/>
<dbReference type="CDD" id="cd16325">
    <property type="entry name" value="LolA"/>
    <property type="match status" value="1"/>
</dbReference>
<dbReference type="KEGG" id="mpc:Mar181_0552"/>
<dbReference type="Proteomes" id="UP000009230">
    <property type="component" value="Chromosome"/>
</dbReference>
<organism evidence="6 7">
    <name type="scientific">Marinomonas posidonica (strain CECT 7376 / NCIMB 14433 / IVIA-Po-181)</name>
    <dbReference type="NCBI Taxonomy" id="491952"/>
    <lineage>
        <taxon>Bacteria</taxon>
        <taxon>Pseudomonadati</taxon>
        <taxon>Pseudomonadota</taxon>
        <taxon>Gammaproteobacteria</taxon>
        <taxon>Oceanospirillales</taxon>
        <taxon>Oceanospirillaceae</taxon>
        <taxon>Marinomonas</taxon>
    </lineage>
</organism>
<dbReference type="GO" id="GO:0015031">
    <property type="term" value="P:protein transport"/>
    <property type="evidence" value="ECO:0007669"/>
    <property type="project" value="UniProtKB-KW"/>
</dbReference>
<dbReference type="RefSeq" id="WP_013795089.1">
    <property type="nucleotide sequence ID" value="NC_015559.1"/>
</dbReference>
<dbReference type="Gene3D" id="2.50.20.10">
    <property type="entry name" value="Lipoprotein localisation LolA/LolB/LppX"/>
    <property type="match status" value="1"/>
</dbReference>
<evidence type="ECO:0000313" key="7">
    <source>
        <dbReference type="Proteomes" id="UP000009230"/>
    </source>
</evidence>
<evidence type="ECO:0000313" key="6">
    <source>
        <dbReference type="EMBL" id="AEF53612.1"/>
    </source>
</evidence>
<sequence>MRVIILLAMLYGNSVWAASVQELKELMQTPQQLTGYFTQNKYLAAVDASLKSSGTFSYKSGTEITWHTLNPIENTLTLTPNQIISTHNGQRISIIDGQDNPVVKIFSDLFFGVMTANWALLQEYFTIDVTLSQGQWQAQLIPIDTSIAQVIIQITLSGTELLQHVELSEINGNTTTIYFSSLVSKGSH</sequence>
<protein>
    <recommendedName>
        <fullName evidence="8">Outer membrane lipoprotein carrier protein LolA</fullName>
    </recommendedName>
</protein>
<feature type="signal peptide" evidence="5">
    <location>
        <begin position="1"/>
        <end position="17"/>
    </location>
</feature>
<accession>F6CZV1</accession>
<evidence type="ECO:0000256" key="4">
    <source>
        <dbReference type="ARBA" id="ARBA00022927"/>
    </source>
</evidence>
<evidence type="ECO:0000256" key="2">
    <source>
        <dbReference type="ARBA" id="ARBA00022448"/>
    </source>
</evidence>
<gene>
    <name evidence="6" type="ordered locus">Mar181_0552</name>
</gene>
<keyword evidence="4" id="KW-0653">Protein transport</keyword>
<keyword evidence="2" id="KW-0813">Transport</keyword>
<dbReference type="InterPro" id="IPR004564">
    <property type="entry name" value="OM_lipoprot_carrier_LolA-like"/>
</dbReference>
<evidence type="ECO:0008006" key="8">
    <source>
        <dbReference type="Google" id="ProtNLM"/>
    </source>
</evidence>
<dbReference type="InterPro" id="IPR029046">
    <property type="entry name" value="LolA/LolB/LppX"/>
</dbReference>
<dbReference type="eggNOG" id="COG2834">
    <property type="taxonomic scope" value="Bacteria"/>
</dbReference>
<feature type="chain" id="PRO_5003338740" description="Outer membrane lipoprotein carrier protein LolA" evidence="5">
    <location>
        <begin position="18"/>
        <end position="188"/>
    </location>
</feature>
<proteinExistence type="predicted"/>
<dbReference type="SUPFAM" id="SSF89392">
    <property type="entry name" value="Prokaryotic lipoproteins and lipoprotein localization factors"/>
    <property type="match status" value="1"/>
</dbReference>
<reference evidence="6 7" key="1">
    <citation type="journal article" date="2012" name="Stand. Genomic Sci.">
        <title>Complete genome sequence of Marinomonas posidonica type strain (IVIA-Po-181(T)).</title>
        <authorList>
            <person name="Lucas-Elio P."/>
            <person name="Goodwin L."/>
            <person name="Woyke T."/>
            <person name="Pitluck S."/>
            <person name="Nolan M."/>
            <person name="Kyrpides N.C."/>
            <person name="Detter J.C."/>
            <person name="Copeland A."/>
            <person name="Lu M."/>
            <person name="Bruce D."/>
            <person name="Detter C."/>
            <person name="Tapia R."/>
            <person name="Han S."/>
            <person name="Land M.L."/>
            <person name="Ivanova N."/>
            <person name="Mikhailova N."/>
            <person name="Johnston A.W."/>
            <person name="Sanchez-Amat A."/>
        </authorList>
    </citation>
    <scope>NUCLEOTIDE SEQUENCE [LARGE SCALE GENOMIC DNA]</scope>
    <source>
        <strain evidence="7">CECT 7376 / NCIMB 14433 / IVIA-Po-181</strain>
    </source>
</reference>
<evidence type="ECO:0000256" key="3">
    <source>
        <dbReference type="ARBA" id="ARBA00022729"/>
    </source>
</evidence>
<dbReference type="HOGENOM" id="CLU_091014_3_2_6"/>
<dbReference type="EMBL" id="CP002771">
    <property type="protein sequence ID" value="AEF53612.1"/>
    <property type="molecule type" value="Genomic_DNA"/>
</dbReference>
<keyword evidence="7" id="KW-1185">Reference proteome</keyword>